<dbReference type="AlphaFoldDB" id="A0A7H8NJL7"/>
<dbReference type="GO" id="GO:0003955">
    <property type="term" value="F:NAD(P)H dehydrogenase (quinone) activity"/>
    <property type="evidence" value="ECO:0007669"/>
    <property type="project" value="TreeGrafter"/>
</dbReference>
<dbReference type="PANTHER" id="PTHR47307">
    <property type="entry name" value="GLUTATHIONE-REGULATED POTASSIUM-EFFLUX SYSTEM ANCILLARY PROTEIN KEFG"/>
    <property type="match status" value="1"/>
</dbReference>
<dbReference type="Gene3D" id="3.40.50.360">
    <property type="match status" value="1"/>
</dbReference>
<dbReference type="GO" id="GO:0010181">
    <property type="term" value="F:FMN binding"/>
    <property type="evidence" value="ECO:0007669"/>
    <property type="project" value="TreeGrafter"/>
</dbReference>
<dbReference type="InterPro" id="IPR046980">
    <property type="entry name" value="KefG/KefF"/>
</dbReference>
<keyword evidence="4" id="KW-1185">Reference proteome</keyword>
<reference evidence="3 4" key="1">
    <citation type="submission" date="2020-06" db="EMBL/GenBank/DDBJ databases">
        <title>Genome mining for natural products.</title>
        <authorList>
            <person name="Zhang B."/>
            <person name="Shi J."/>
            <person name="Ge H."/>
        </authorList>
    </citation>
    <scope>NUCLEOTIDE SEQUENCE [LARGE SCALE GENOMIC DNA]</scope>
    <source>
        <strain evidence="3 4">NA00687</strain>
    </source>
</reference>
<protein>
    <submittedName>
        <fullName evidence="3">NAD(P)H-dependent oxidoreductase</fullName>
    </submittedName>
</protein>
<sequence>MASEQETSVASEPRTLVVLAHPQLATSRVNTALVDAARSVAGVTVHDLYATYPDGRIDIAREQGLLRAHDRIVLQFPFYWYAATPLLKQWLDEVFVYGFAYGTDGSALHGKTLRVATTVGGPSDAYGPGGANRFSVSDLLRPFDVTAGVTGMRYEEPFVAYGTRRMDESGLTAQQDAYRAVLRTSSGTSETARIAPAAAEESSLAA</sequence>
<dbReference type="Pfam" id="PF02525">
    <property type="entry name" value="Flavodoxin_2"/>
    <property type="match status" value="1"/>
</dbReference>
<evidence type="ECO:0000313" key="4">
    <source>
        <dbReference type="Proteomes" id="UP000509303"/>
    </source>
</evidence>
<dbReference type="EMBL" id="CP054929">
    <property type="protein sequence ID" value="QKW54767.1"/>
    <property type="molecule type" value="Genomic_DNA"/>
</dbReference>
<proteinExistence type="predicted"/>
<keyword evidence="1" id="KW-0560">Oxidoreductase</keyword>
<accession>A0A7H8NJL7</accession>
<organism evidence="3 4">
    <name type="scientific">Streptomyces buecherae</name>
    <dbReference type="NCBI Taxonomy" id="2763006"/>
    <lineage>
        <taxon>Bacteria</taxon>
        <taxon>Bacillati</taxon>
        <taxon>Actinomycetota</taxon>
        <taxon>Actinomycetes</taxon>
        <taxon>Kitasatosporales</taxon>
        <taxon>Streptomycetaceae</taxon>
        <taxon>Streptomyces</taxon>
    </lineage>
</organism>
<evidence type="ECO:0000313" key="3">
    <source>
        <dbReference type="EMBL" id="QKW54767.1"/>
    </source>
</evidence>
<dbReference type="InterPro" id="IPR003680">
    <property type="entry name" value="Flavodoxin_fold"/>
</dbReference>
<feature type="domain" description="Flavodoxin-like fold" evidence="2">
    <location>
        <begin position="14"/>
        <end position="180"/>
    </location>
</feature>
<dbReference type="SUPFAM" id="SSF52218">
    <property type="entry name" value="Flavoproteins"/>
    <property type="match status" value="1"/>
</dbReference>
<name>A0A7H8NJL7_9ACTN</name>
<dbReference type="Proteomes" id="UP000509303">
    <property type="component" value="Chromosome"/>
</dbReference>
<evidence type="ECO:0000259" key="2">
    <source>
        <dbReference type="Pfam" id="PF02525"/>
    </source>
</evidence>
<dbReference type="GO" id="GO:0009055">
    <property type="term" value="F:electron transfer activity"/>
    <property type="evidence" value="ECO:0007669"/>
    <property type="project" value="TreeGrafter"/>
</dbReference>
<evidence type="ECO:0000256" key="1">
    <source>
        <dbReference type="ARBA" id="ARBA00023002"/>
    </source>
</evidence>
<dbReference type="InterPro" id="IPR029039">
    <property type="entry name" value="Flavoprotein-like_sf"/>
</dbReference>
<gene>
    <name evidence="3" type="ORF">HUT08_25600</name>
</gene>
<dbReference type="PANTHER" id="PTHR47307:SF1">
    <property type="entry name" value="GLUTATHIONE-REGULATED POTASSIUM-EFFLUX SYSTEM ANCILLARY PROTEIN KEFG"/>
    <property type="match status" value="1"/>
</dbReference>